<dbReference type="Gene3D" id="2.30.40.10">
    <property type="entry name" value="Urease, subunit C, domain 1"/>
    <property type="match status" value="1"/>
</dbReference>
<dbReference type="InterPro" id="IPR033932">
    <property type="entry name" value="YtcJ-like"/>
</dbReference>
<dbReference type="Proteomes" id="UP001500804">
    <property type="component" value="Unassembled WGS sequence"/>
</dbReference>
<dbReference type="SUPFAM" id="SSF51556">
    <property type="entry name" value="Metallo-dependent hydrolases"/>
    <property type="match status" value="1"/>
</dbReference>
<dbReference type="PANTHER" id="PTHR22642:SF2">
    <property type="entry name" value="PROTEIN LONG AFTER FAR-RED 3"/>
    <property type="match status" value="1"/>
</dbReference>
<dbReference type="SUPFAM" id="SSF51338">
    <property type="entry name" value="Composite domain of metallo-dependent hydrolases"/>
    <property type="match status" value="1"/>
</dbReference>
<evidence type="ECO:0000313" key="3">
    <source>
        <dbReference type="Proteomes" id="UP001500804"/>
    </source>
</evidence>
<comment type="caution">
    <text evidence="2">The sequence shown here is derived from an EMBL/GenBank/DDBJ whole genome shotgun (WGS) entry which is preliminary data.</text>
</comment>
<accession>A0ABP9P1X3</accession>
<dbReference type="CDD" id="cd01300">
    <property type="entry name" value="YtcJ_like"/>
    <property type="match status" value="1"/>
</dbReference>
<gene>
    <name evidence="2" type="ORF">GCM10023320_66520</name>
</gene>
<dbReference type="RefSeq" id="WP_345610632.1">
    <property type="nucleotide sequence ID" value="NZ_BAABJO010000033.1"/>
</dbReference>
<keyword evidence="3" id="KW-1185">Reference proteome</keyword>
<dbReference type="InterPro" id="IPR013108">
    <property type="entry name" value="Amidohydro_3"/>
</dbReference>
<evidence type="ECO:0000259" key="1">
    <source>
        <dbReference type="Pfam" id="PF07969"/>
    </source>
</evidence>
<dbReference type="PANTHER" id="PTHR22642">
    <property type="entry name" value="IMIDAZOLONEPROPIONASE"/>
    <property type="match status" value="1"/>
</dbReference>
<reference evidence="3" key="1">
    <citation type="journal article" date="2019" name="Int. J. Syst. Evol. Microbiol.">
        <title>The Global Catalogue of Microorganisms (GCM) 10K type strain sequencing project: providing services to taxonomists for standard genome sequencing and annotation.</title>
        <authorList>
            <consortium name="The Broad Institute Genomics Platform"/>
            <consortium name="The Broad Institute Genome Sequencing Center for Infectious Disease"/>
            <person name="Wu L."/>
            <person name="Ma J."/>
        </authorList>
    </citation>
    <scope>NUCLEOTIDE SEQUENCE [LARGE SCALE GENOMIC DNA]</scope>
    <source>
        <strain evidence="3">JCM 18302</strain>
    </source>
</reference>
<dbReference type="Gene3D" id="3.10.310.70">
    <property type="match status" value="1"/>
</dbReference>
<sequence length="520" mass="54628">MKVFTGPRVVSLGEGPEPEAFAVDGERVVAVGTRAQLRERCPGAEWVDLDGALVVPGFNDAHCHPSQAALARVRVDLSAAADRAAVRDALRARAAATPPGEWVVGQPLNEREVAGVDRDLLDTVSTEHPVVIVQYTFHRAVANSRGLELLGYRTPADAPPGGELTVGADGRLDGWMYERAWLDPWLPGPHRASIAPGGEEPAQVAALREVNTELHRVGVTSYCDAIVTPLEQRMYAAARAAGQLTPRVSMLLWHRYFDAGAWPAEQPDAAHLQLAGVKLMLDGAFSGGTCLCRDPYASATGGDNGLQVLGDAEFADAVRAVNAAGVRVAVHANGDLAIAKVLDVYEALPGRRGHRIEHCSLVDEELVARIAGAGVVPVPFGPFIALFGEAVHGFYGERVEMACAHRSFLDAGVPVGGSSDFPIVPIDPLLALQGLVTRRTASGLVVGPGQRLGVLDALAVYTAGSAHATGDDADRGRLTPGRLADFVVLDADLTAVAPDEIASVPVRSTWVGGSCVWSAG</sequence>
<protein>
    <submittedName>
        <fullName evidence="2">Amidohydrolase</fullName>
    </submittedName>
</protein>
<proteinExistence type="predicted"/>
<dbReference type="InterPro" id="IPR032466">
    <property type="entry name" value="Metal_Hydrolase"/>
</dbReference>
<dbReference type="EMBL" id="BAABJO010000033">
    <property type="protein sequence ID" value="GAA5136021.1"/>
    <property type="molecule type" value="Genomic_DNA"/>
</dbReference>
<feature type="domain" description="Amidohydrolase 3" evidence="1">
    <location>
        <begin position="46"/>
        <end position="516"/>
    </location>
</feature>
<dbReference type="InterPro" id="IPR011059">
    <property type="entry name" value="Metal-dep_hydrolase_composite"/>
</dbReference>
<dbReference type="Pfam" id="PF07969">
    <property type="entry name" value="Amidohydro_3"/>
    <property type="match status" value="1"/>
</dbReference>
<name>A0ABP9P1X3_9PSEU</name>
<evidence type="ECO:0000313" key="2">
    <source>
        <dbReference type="EMBL" id="GAA5136021.1"/>
    </source>
</evidence>
<organism evidence="2 3">
    <name type="scientific">Pseudonocardia adelaidensis</name>
    <dbReference type="NCBI Taxonomy" id="648754"/>
    <lineage>
        <taxon>Bacteria</taxon>
        <taxon>Bacillati</taxon>
        <taxon>Actinomycetota</taxon>
        <taxon>Actinomycetes</taxon>
        <taxon>Pseudonocardiales</taxon>
        <taxon>Pseudonocardiaceae</taxon>
        <taxon>Pseudonocardia</taxon>
    </lineage>
</organism>
<dbReference type="Gene3D" id="3.20.20.140">
    <property type="entry name" value="Metal-dependent hydrolases"/>
    <property type="match status" value="1"/>
</dbReference>